<dbReference type="AlphaFoldDB" id="A0A445MV26"/>
<sequence>MERMLKISLILAVLFAGCLLTAGVRAETICVGSSGYPYDSIQAAIDDADDGDIVLVHDGTYVENINFSGKAITVKSVNGADNTIIDGNGTDSVVTFDSGETHESVIDGFTITNGHSSTGMGGGIYCNSSYPTISNCTITENFADLGGGIDCENSNPATMTINNCIISKNTALICGGIHCKISIANITNCTISENTGTWVSGGVGLDWGSTAVITNCVITGNTGGNGGGIYGYTSSLTMTNSTITGNTATNGGGIYGDTNLSATITNCIITGNTATNDGGGIYANNPSTTITNCTISRNTANNQGGGVLLNSTPSFTVKNTILWGNESTVLWVDSSEIYFVGNCFCSTTYCDINSIWGEDYSSGNIRLDPQFVDPENGDFRLQMTSPCIDAGDNSVLTSISTDFEGDDRPVNGGKSSTVDIGADEFSWLVSPANGAVCKTCTLIKKNQPVFQWLSDGDFKSFTIVFSTSPTDFSTKGVSIAKGKIKLNQSSYIPSIATWKKLLPASNNKGDIREVYWKVIGTRTGNSTWESGVRHFRVDDPYAVVIQSPDNDTSLSSQTAPTFTFDTNCNTKFTLEFSALEGFSNPKLIKKFKYSSKDPNTETTKVVTLSLSRWKNIVKLVGIGSKGYFRVTAKDGLSRETISETISFTIQ</sequence>
<dbReference type="SUPFAM" id="SSF51126">
    <property type="entry name" value="Pectin lyase-like"/>
    <property type="match status" value="1"/>
</dbReference>
<dbReference type="InterPro" id="IPR006626">
    <property type="entry name" value="PbH1"/>
</dbReference>
<proteinExistence type="predicted"/>
<dbReference type="InterPro" id="IPR011050">
    <property type="entry name" value="Pectin_lyase_fold/virulence"/>
</dbReference>
<feature type="domain" description="Right handed beta helix" evidence="1">
    <location>
        <begin position="181"/>
        <end position="344"/>
    </location>
</feature>
<evidence type="ECO:0000313" key="2">
    <source>
        <dbReference type="EMBL" id="SPD73364.1"/>
    </source>
</evidence>
<dbReference type="Pfam" id="PF13229">
    <property type="entry name" value="Beta_helix"/>
    <property type="match status" value="1"/>
</dbReference>
<dbReference type="InterPro" id="IPR059226">
    <property type="entry name" value="Choice_anch_Q_dom"/>
</dbReference>
<dbReference type="PANTHER" id="PTHR11319:SF35">
    <property type="entry name" value="OUTER MEMBRANE PROTEIN PMPC-RELATED"/>
    <property type="match status" value="1"/>
</dbReference>
<dbReference type="PANTHER" id="PTHR11319">
    <property type="entry name" value="G PROTEIN-COUPLED RECEPTOR-RELATED"/>
    <property type="match status" value="1"/>
</dbReference>
<dbReference type="Gene3D" id="2.160.20.10">
    <property type="entry name" value="Single-stranded right-handed beta-helix, Pectin lyase-like"/>
    <property type="match status" value="1"/>
</dbReference>
<gene>
    <name evidence="2" type="ORF">PITCH_A1800050</name>
</gene>
<reference evidence="2" key="1">
    <citation type="submission" date="2018-01" db="EMBL/GenBank/DDBJ databases">
        <authorList>
            <person name="Regsiter A."/>
            <person name="William W."/>
        </authorList>
    </citation>
    <scope>NUCLEOTIDE SEQUENCE</scope>
    <source>
        <strain evidence="2">TRIP AH-1</strain>
    </source>
</reference>
<dbReference type="EMBL" id="OJIN01000091">
    <property type="protein sequence ID" value="SPD73364.1"/>
    <property type="molecule type" value="Genomic_DNA"/>
</dbReference>
<evidence type="ECO:0000259" key="1">
    <source>
        <dbReference type="Pfam" id="PF13229"/>
    </source>
</evidence>
<organism evidence="2">
    <name type="scientific">uncultured Desulfobacterium sp</name>
    <dbReference type="NCBI Taxonomy" id="201089"/>
    <lineage>
        <taxon>Bacteria</taxon>
        <taxon>Pseudomonadati</taxon>
        <taxon>Thermodesulfobacteriota</taxon>
        <taxon>Desulfobacteria</taxon>
        <taxon>Desulfobacterales</taxon>
        <taxon>Desulfobacteriaceae</taxon>
        <taxon>Desulfobacterium</taxon>
        <taxon>environmental samples</taxon>
    </lineage>
</organism>
<dbReference type="PROSITE" id="PS51257">
    <property type="entry name" value="PROKAR_LIPOPROTEIN"/>
    <property type="match status" value="1"/>
</dbReference>
<accession>A0A445MV26</accession>
<dbReference type="NCBIfam" id="NF041518">
    <property type="entry name" value="choice_anch_Q"/>
    <property type="match status" value="1"/>
</dbReference>
<name>A0A445MV26_9BACT</name>
<dbReference type="InterPro" id="IPR012334">
    <property type="entry name" value="Pectin_lyas_fold"/>
</dbReference>
<protein>
    <recommendedName>
        <fullName evidence="1">Right handed beta helix domain-containing protein</fullName>
    </recommendedName>
</protein>
<dbReference type="SMART" id="SM00710">
    <property type="entry name" value="PbH1"/>
    <property type="match status" value="6"/>
</dbReference>
<dbReference type="InterPro" id="IPR039448">
    <property type="entry name" value="Beta_helix"/>
</dbReference>